<dbReference type="PANTHER" id="PTHR11481:SF64">
    <property type="entry name" value="FC RECEPTOR-LIKE PROTEIN 4"/>
    <property type="match status" value="1"/>
</dbReference>
<comment type="caution">
    <text evidence="4">The sequence shown here is derived from an EMBL/GenBank/DDBJ whole genome shotgun (WGS) entry which is preliminary data.</text>
</comment>
<keyword evidence="2" id="KW-1015">Disulfide bond</keyword>
<dbReference type="InterPro" id="IPR036179">
    <property type="entry name" value="Ig-like_dom_sf"/>
</dbReference>
<dbReference type="Proteomes" id="UP000633448">
    <property type="component" value="Unassembled WGS sequence"/>
</dbReference>
<evidence type="ECO:0000313" key="4">
    <source>
        <dbReference type="EMBL" id="NWI96953.1"/>
    </source>
</evidence>
<dbReference type="GO" id="GO:0006955">
    <property type="term" value="P:immune response"/>
    <property type="evidence" value="ECO:0007669"/>
    <property type="project" value="TreeGrafter"/>
</dbReference>
<dbReference type="SMART" id="SM00409">
    <property type="entry name" value="IG"/>
    <property type="match status" value="1"/>
</dbReference>
<dbReference type="PANTHER" id="PTHR11481">
    <property type="entry name" value="IMMUNOGLOBULIN FC RECEPTOR"/>
    <property type="match status" value="1"/>
</dbReference>
<dbReference type="OrthoDB" id="6151406at2759"/>
<dbReference type="InterPro" id="IPR003599">
    <property type="entry name" value="Ig_sub"/>
</dbReference>
<protein>
    <submittedName>
        <fullName evidence="4">FCGR3 protein</fullName>
    </submittedName>
</protein>
<accession>A0A851FYG4</accession>
<evidence type="ECO:0000256" key="2">
    <source>
        <dbReference type="ARBA" id="ARBA00023157"/>
    </source>
</evidence>
<dbReference type="InterPro" id="IPR007110">
    <property type="entry name" value="Ig-like_dom"/>
</dbReference>
<dbReference type="GO" id="GO:0009897">
    <property type="term" value="C:external side of plasma membrane"/>
    <property type="evidence" value="ECO:0007669"/>
    <property type="project" value="TreeGrafter"/>
</dbReference>
<feature type="non-terminal residue" evidence="4">
    <location>
        <position position="101"/>
    </location>
</feature>
<reference evidence="4" key="1">
    <citation type="submission" date="2019-10" db="EMBL/GenBank/DDBJ databases">
        <title>Bird 10,000 Genomes (B10K) Project - Family phase.</title>
        <authorList>
            <person name="Zhang G."/>
        </authorList>
    </citation>
    <scope>NUCLEOTIDE SEQUENCE</scope>
    <source>
        <strain evidence="4">B10K-DU-002-53</strain>
        <tissue evidence="4">Muscle</tissue>
    </source>
</reference>
<dbReference type="Gene3D" id="2.60.40.10">
    <property type="entry name" value="Immunoglobulins"/>
    <property type="match status" value="1"/>
</dbReference>
<feature type="domain" description="Ig-like" evidence="3">
    <location>
        <begin position="5"/>
        <end position="89"/>
    </location>
</feature>
<proteinExistence type="predicted"/>
<evidence type="ECO:0000259" key="3">
    <source>
        <dbReference type="PROSITE" id="PS50835"/>
    </source>
</evidence>
<dbReference type="SMART" id="SM00408">
    <property type="entry name" value="IGc2"/>
    <property type="match status" value="1"/>
</dbReference>
<organism evidence="4 5">
    <name type="scientific">Pitta sordida</name>
    <name type="common">Hooded pitta</name>
    <dbReference type="NCBI Taxonomy" id="9163"/>
    <lineage>
        <taxon>Eukaryota</taxon>
        <taxon>Metazoa</taxon>
        <taxon>Chordata</taxon>
        <taxon>Craniata</taxon>
        <taxon>Vertebrata</taxon>
        <taxon>Euteleostomi</taxon>
        <taxon>Archelosauria</taxon>
        <taxon>Archosauria</taxon>
        <taxon>Dinosauria</taxon>
        <taxon>Saurischia</taxon>
        <taxon>Theropoda</taxon>
        <taxon>Coelurosauria</taxon>
        <taxon>Aves</taxon>
        <taxon>Neognathae</taxon>
        <taxon>Neoaves</taxon>
        <taxon>Telluraves</taxon>
        <taxon>Australaves</taxon>
        <taxon>Passeriformes</taxon>
        <taxon>Pittidae</taxon>
        <taxon>Pitta</taxon>
    </lineage>
</organism>
<name>A0A851FYG4_PITSO</name>
<dbReference type="InterPro" id="IPR003598">
    <property type="entry name" value="Ig_sub2"/>
</dbReference>
<sequence>GPPCPTERLVLQVPARALLEGDTVTLRCRGRKNLQVTQVWFYHEEKDLRGPLQGSELSLSPLQQRHGGRYRCEGLVGSRRVKSNSVTVTVHGEHPHTHTPI</sequence>
<dbReference type="GO" id="GO:0007166">
    <property type="term" value="P:cell surface receptor signaling pathway"/>
    <property type="evidence" value="ECO:0007669"/>
    <property type="project" value="TreeGrafter"/>
</dbReference>
<dbReference type="PROSITE" id="PS50835">
    <property type="entry name" value="IG_LIKE"/>
    <property type="match status" value="1"/>
</dbReference>
<dbReference type="Pfam" id="PF13927">
    <property type="entry name" value="Ig_3"/>
    <property type="match status" value="1"/>
</dbReference>
<dbReference type="GO" id="GO:0004888">
    <property type="term" value="F:transmembrane signaling receptor activity"/>
    <property type="evidence" value="ECO:0007669"/>
    <property type="project" value="TreeGrafter"/>
</dbReference>
<dbReference type="SUPFAM" id="SSF48726">
    <property type="entry name" value="Immunoglobulin"/>
    <property type="match status" value="1"/>
</dbReference>
<evidence type="ECO:0000256" key="1">
    <source>
        <dbReference type="ARBA" id="ARBA00022729"/>
    </source>
</evidence>
<keyword evidence="5" id="KW-1185">Reference proteome</keyword>
<dbReference type="InterPro" id="IPR013783">
    <property type="entry name" value="Ig-like_fold"/>
</dbReference>
<keyword evidence="1" id="KW-0732">Signal</keyword>
<dbReference type="InterPro" id="IPR050488">
    <property type="entry name" value="Ig_Fc_receptor"/>
</dbReference>
<evidence type="ECO:0000313" key="5">
    <source>
        <dbReference type="Proteomes" id="UP000633448"/>
    </source>
</evidence>
<feature type="non-terminal residue" evidence="4">
    <location>
        <position position="1"/>
    </location>
</feature>
<dbReference type="EMBL" id="WEKX01027369">
    <property type="protein sequence ID" value="NWI96953.1"/>
    <property type="molecule type" value="Genomic_DNA"/>
</dbReference>
<dbReference type="AlphaFoldDB" id="A0A851FYG4"/>
<gene>
    <name evidence="4" type="primary">Fcgr3_4</name>
    <name evidence="4" type="ORF">PITSOR_R15463</name>
</gene>